<evidence type="ECO:0000256" key="1">
    <source>
        <dbReference type="SAM" id="MobiDB-lite"/>
    </source>
</evidence>
<dbReference type="EMBL" id="BSYI01000035">
    <property type="protein sequence ID" value="GMG84381.1"/>
    <property type="molecule type" value="Genomic_DNA"/>
</dbReference>
<reference evidence="3 4" key="1">
    <citation type="submission" date="2023-04" db="EMBL/GenBank/DDBJ databases">
        <title>Marinoamorphus aggregata gen. nov., sp. Nov., isolate from tissue of brittle star Ophioplocus japonicus.</title>
        <authorList>
            <person name="Kawano K."/>
            <person name="Sawayama S."/>
            <person name="Nakagawa S."/>
        </authorList>
    </citation>
    <scope>NUCLEOTIDE SEQUENCE [LARGE SCALE GENOMIC DNA]</scope>
    <source>
        <strain evidence="3 4">NKW23</strain>
    </source>
</reference>
<evidence type="ECO:0000313" key="4">
    <source>
        <dbReference type="Proteomes" id="UP001239909"/>
    </source>
</evidence>
<keyword evidence="4" id="KW-1185">Reference proteome</keyword>
<keyword evidence="2" id="KW-0812">Transmembrane</keyword>
<accession>A0ABQ6LS02</accession>
<dbReference type="Proteomes" id="UP001239909">
    <property type="component" value="Unassembled WGS sequence"/>
</dbReference>
<organism evidence="3 4">
    <name type="scientific">Paralimibaculum aggregatum</name>
    <dbReference type="NCBI Taxonomy" id="3036245"/>
    <lineage>
        <taxon>Bacteria</taxon>
        <taxon>Pseudomonadati</taxon>
        <taxon>Pseudomonadota</taxon>
        <taxon>Alphaproteobacteria</taxon>
        <taxon>Rhodobacterales</taxon>
        <taxon>Paracoccaceae</taxon>
        <taxon>Paralimibaculum</taxon>
    </lineage>
</organism>
<feature type="region of interest" description="Disordered" evidence="1">
    <location>
        <begin position="1"/>
        <end position="29"/>
    </location>
</feature>
<feature type="transmembrane region" description="Helical" evidence="2">
    <location>
        <begin position="54"/>
        <end position="70"/>
    </location>
</feature>
<dbReference type="RefSeq" id="WP_285673424.1">
    <property type="nucleotide sequence ID" value="NZ_BSYI01000035.1"/>
</dbReference>
<evidence type="ECO:0000256" key="2">
    <source>
        <dbReference type="SAM" id="Phobius"/>
    </source>
</evidence>
<comment type="caution">
    <text evidence="3">The sequence shown here is derived from an EMBL/GenBank/DDBJ whole genome shotgun (WGS) entry which is preliminary data.</text>
</comment>
<dbReference type="InterPro" id="IPR019253">
    <property type="entry name" value="DUF2244_TM"/>
</dbReference>
<dbReference type="Pfam" id="PF10003">
    <property type="entry name" value="DUF2244"/>
    <property type="match status" value="1"/>
</dbReference>
<name>A0ABQ6LS02_9RHOB</name>
<feature type="transmembrane region" description="Helical" evidence="2">
    <location>
        <begin position="76"/>
        <end position="93"/>
    </location>
</feature>
<gene>
    <name evidence="3" type="ORF">LNKW23_35970</name>
</gene>
<protein>
    <submittedName>
        <fullName evidence="3">DUF2244 domain-containing protein</fullName>
    </submittedName>
</protein>
<keyword evidence="2" id="KW-0472">Membrane</keyword>
<keyword evidence="2" id="KW-1133">Transmembrane helix</keyword>
<evidence type="ECO:0000313" key="3">
    <source>
        <dbReference type="EMBL" id="GMG84381.1"/>
    </source>
</evidence>
<feature type="compositionally biased region" description="Low complexity" evidence="1">
    <location>
        <begin position="9"/>
        <end position="25"/>
    </location>
</feature>
<sequence>MAPHDETTAGAEAPAVAASGPGAAADWEERNDPPLYRATIWPHRSRIPGGRRRIMLIAAAGFSMPLLAAAGTRAFWGLLPFCLAGLGMLWLGLARSAREGRLVEELTLWRDEIRVERREPTGRVLRWRAFPGFVHAHLHPRGPVKPYLTLTGGGREIELGRALTAPERIALKAEIDAALAALR</sequence>
<proteinExistence type="predicted"/>